<name>A0A7I7RZ48_9MYCO</name>
<dbReference type="PROSITE" id="PS51296">
    <property type="entry name" value="RIESKE"/>
    <property type="match status" value="1"/>
</dbReference>
<dbReference type="Gene3D" id="2.102.10.10">
    <property type="entry name" value="Rieske [2Fe-2S] iron-sulphur domain"/>
    <property type="match status" value="1"/>
</dbReference>
<evidence type="ECO:0000313" key="10">
    <source>
        <dbReference type="Proteomes" id="UP000467428"/>
    </source>
</evidence>
<keyword evidence="4" id="KW-0560">Oxidoreductase</keyword>
<proteinExistence type="predicted"/>
<dbReference type="PANTHER" id="PTHR43756:SF5">
    <property type="entry name" value="CHOLINE MONOOXYGENASE, CHLOROPLASTIC"/>
    <property type="match status" value="1"/>
</dbReference>
<feature type="domain" description="Rieske" evidence="8">
    <location>
        <begin position="58"/>
        <end position="174"/>
    </location>
</feature>
<protein>
    <submittedName>
        <fullName evidence="9">(2Fe-2S)-binding protein</fullName>
    </submittedName>
</protein>
<sequence length="475" mass="53636">MTHTESDLDATIEVEADPDDSTGAVPEDLSDPMTIPVEAYVSEDYARAERDKLWRKVWQQVGRVEEIPEVGSYLTYDVLDDSIIVVRTGPNEFSAHHNVCMHRGRKLIDNAEGAKNAIGRARKSFVCGFHGWTYGLDGTCTHIREQDDWKGKLSARNTHLAPVQVDTWGGWLFVNMDPECESLADYLMPAAKILDPFGLENMRYKWRKWLYFDCNWKVAMEAFNETYHVFTTHPEFNRFGEFKGWAKAQGRHSNIGYDAPKGMEETKSKIRLGTGDDPRVSTAEMQMYTWEQTNATTTATLVNAANRLVDELPEGTPADKVLQHWLASARRDDEERGVIWPTIPPDILGQSGTAWQLFPNLQIGQGLTSALCYSARPDPSYDPNKCIFEVAVFELYPKGEEPQTEWQYTPKDSSNWLSVLPQDFSNMAAVQQGMKSAGFPGTMPNPYRERSTVNLHTQLAKYMGTGAPRELEGEA</sequence>
<dbReference type="CDD" id="cd03469">
    <property type="entry name" value="Rieske_RO_Alpha_N"/>
    <property type="match status" value="1"/>
</dbReference>
<evidence type="ECO:0000256" key="4">
    <source>
        <dbReference type="ARBA" id="ARBA00023002"/>
    </source>
</evidence>
<evidence type="ECO:0000256" key="1">
    <source>
        <dbReference type="ARBA" id="ARBA00001962"/>
    </source>
</evidence>
<dbReference type="InterPro" id="IPR015879">
    <property type="entry name" value="Ring_hydroxy_dOase_asu_C_dom"/>
</dbReference>
<dbReference type="Gene3D" id="3.90.380.10">
    <property type="entry name" value="Naphthalene 1,2-dioxygenase Alpha Subunit, Chain A, domain 1"/>
    <property type="match status" value="1"/>
</dbReference>
<dbReference type="InterPro" id="IPR017941">
    <property type="entry name" value="Rieske_2Fe-2S"/>
</dbReference>
<evidence type="ECO:0000313" key="9">
    <source>
        <dbReference type="EMBL" id="BBY49025.1"/>
    </source>
</evidence>
<keyword evidence="3" id="KW-0479">Metal-binding</keyword>
<keyword evidence="10" id="KW-1185">Reference proteome</keyword>
<comment type="cofactor">
    <cofactor evidence="1">
        <name>Fe cation</name>
        <dbReference type="ChEBI" id="CHEBI:24875"/>
    </cofactor>
</comment>
<gene>
    <name evidence="9" type="ORF">MARA_24930</name>
</gene>
<dbReference type="PRINTS" id="PR00090">
    <property type="entry name" value="RNGDIOXGNASE"/>
</dbReference>
<geneLocation type="plasmid" evidence="10">
    <name>pjcm18538 dna</name>
</geneLocation>
<dbReference type="GO" id="GO:0005506">
    <property type="term" value="F:iron ion binding"/>
    <property type="evidence" value="ECO:0007669"/>
    <property type="project" value="InterPro"/>
</dbReference>
<feature type="compositionally biased region" description="Acidic residues" evidence="7">
    <location>
        <begin position="7"/>
        <end position="20"/>
    </location>
</feature>
<keyword evidence="5" id="KW-0408">Iron</keyword>
<dbReference type="InterPro" id="IPR036922">
    <property type="entry name" value="Rieske_2Fe-2S_sf"/>
</dbReference>
<evidence type="ECO:0000256" key="6">
    <source>
        <dbReference type="ARBA" id="ARBA00023014"/>
    </source>
</evidence>
<evidence type="ECO:0000256" key="7">
    <source>
        <dbReference type="SAM" id="MobiDB-lite"/>
    </source>
</evidence>
<evidence type="ECO:0000259" key="8">
    <source>
        <dbReference type="PROSITE" id="PS51296"/>
    </source>
</evidence>
<evidence type="ECO:0000256" key="3">
    <source>
        <dbReference type="ARBA" id="ARBA00022723"/>
    </source>
</evidence>
<dbReference type="Pfam" id="PF00848">
    <property type="entry name" value="Ring_hydroxyl_A"/>
    <property type="match status" value="1"/>
</dbReference>
<dbReference type="PANTHER" id="PTHR43756">
    <property type="entry name" value="CHOLINE MONOOXYGENASE, CHLOROPLASTIC"/>
    <property type="match status" value="1"/>
</dbReference>
<dbReference type="Proteomes" id="UP000467428">
    <property type="component" value="Chromosome"/>
</dbReference>
<evidence type="ECO:0000256" key="2">
    <source>
        <dbReference type="ARBA" id="ARBA00022714"/>
    </source>
</evidence>
<dbReference type="KEGG" id="marz:MARA_24930"/>
<feature type="region of interest" description="Disordered" evidence="7">
    <location>
        <begin position="1"/>
        <end position="30"/>
    </location>
</feature>
<reference evidence="9 10" key="1">
    <citation type="journal article" date="2019" name="Emerg. Microbes Infect.">
        <title>Comprehensive subspecies identification of 175 nontuberculous mycobacteria species based on 7547 genomic profiles.</title>
        <authorList>
            <person name="Matsumoto Y."/>
            <person name="Kinjo T."/>
            <person name="Motooka D."/>
            <person name="Nabeya D."/>
            <person name="Jung N."/>
            <person name="Uechi K."/>
            <person name="Horii T."/>
            <person name="Iida T."/>
            <person name="Fujita J."/>
            <person name="Nakamura S."/>
        </authorList>
    </citation>
    <scope>NUCLEOTIDE SEQUENCE [LARGE SCALE GENOMIC DNA]</scope>
    <source>
        <strain evidence="9 10">JCM 18538</strain>
    </source>
</reference>
<evidence type="ECO:0000256" key="5">
    <source>
        <dbReference type="ARBA" id="ARBA00023004"/>
    </source>
</evidence>
<organism evidence="9 10">
    <name type="scientific">Mycolicibacterium arabiense</name>
    <dbReference type="NCBI Taxonomy" id="1286181"/>
    <lineage>
        <taxon>Bacteria</taxon>
        <taxon>Bacillati</taxon>
        <taxon>Actinomycetota</taxon>
        <taxon>Actinomycetes</taxon>
        <taxon>Mycobacteriales</taxon>
        <taxon>Mycobacteriaceae</taxon>
        <taxon>Mycolicibacterium</taxon>
    </lineage>
</organism>
<dbReference type="GO" id="GO:0004497">
    <property type="term" value="F:monooxygenase activity"/>
    <property type="evidence" value="ECO:0007669"/>
    <property type="project" value="UniProtKB-ARBA"/>
</dbReference>
<accession>A0A7I7RZ48</accession>
<dbReference type="EMBL" id="AP022593">
    <property type="protein sequence ID" value="BBY49025.1"/>
    <property type="molecule type" value="Genomic_DNA"/>
</dbReference>
<dbReference type="InterPro" id="IPR001663">
    <property type="entry name" value="Rng_hydr_dOase-A"/>
</dbReference>
<dbReference type="GO" id="GO:0016705">
    <property type="term" value="F:oxidoreductase activity, acting on paired donors, with incorporation or reduction of molecular oxygen"/>
    <property type="evidence" value="ECO:0007669"/>
    <property type="project" value="UniProtKB-ARBA"/>
</dbReference>
<keyword evidence="6" id="KW-0411">Iron-sulfur</keyword>
<dbReference type="AlphaFoldDB" id="A0A7I7RZ48"/>
<dbReference type="SUPFAM" id="SSF55961">
    <property type="entry name" value="Bet v1-like"/>
    <property type="match status" value="1"/>
</dbReference>
<dbReference type="SUPFAM" id="SSF50022">
    <property type="entry name" value="ISP domain"/>
    <property type="match status" value="1"/>
</dbReference>
<keyword evidence="2" id="KW-0001">2Fe-2S</keyword>
<dbReference type="GO" id="GO:0051537">
    <property type="term" value="F:2 iron, 2 sulfur cluster binding"/>
    <property type="evidence" value="ECO:0007669"/>
    <property type="project" value="UniProtKB-KW"/>
</dbReference>
<dbReference type="Pfam" id="PF00355">
    <property type="entry name" value="Rieske"/>
    <property type="match status" value="1"/>
</dbReference>
<dbReference type="RefSeq" id="WP_163918724.1">
    <property type="nucleotide sequence ID" value="NZ_AP022593.1"/>
</dbReference>